<dbReference type="PANTHER" id="PTHR11358">
    <property type="entry name" value="ARGINASE/AGMATINASE"/>
    <property type="match status" value="1"/>
</dbReference>
<keyword evidence="7" id="KW-1185">Reference proteome</keyword>
<evidence type="ECO:0000256" key="2">
    <source>
        <dbReference type="ARBA" id="ARBA00022801"/>
    </source>
</evidence>
<sequence length="332" mass="36575">MLKIYTKEDLLSYTNARRGELKFGQVTLTVSSLEDLKDAPQKYILLGIPEDIGVRANHGKPGASKAWEALLSALCNIQQTQYCQANSCIVLGELDCTQQMQQAAALDTSETHYVEKLGELVSQIDHLLAEIIETIVSFGKVPIVVGGGHNNSFGNLKGASKALGIPINCINFDAHTDFRALEHRHSGNGFSYAAQEGFLERYFIFGLHRNYTSQVQLDRMAKVAEKVRFSFFEDISVTQKKSFAEAMQEAEGFCCTASFGLEIDMDAIAGMGSSAIGPSGFSVEDCRRFVRYFSEKKHCSYIHICEGAPNRELFAGQVGKTIAYLVSDIIAH</sequence>
<gene>
    <name evidence="6" type="ORF">C8D94_102279</name>
</gene>
<organism evidence="6 7">
    <name type="scientific">Marinirhabdus gelatinilytica</name>
    <dbReference type="NCBI Taxonomy" id="1703343"/>
    <lineage>
        <taxon>Bacteria</taxon>
        <taxon>Pseudomonadati</taxon>
        <taxon>Bacteroidota</taxon>
        <taxon>Flavobacteriia</taxon>
        <taxon>Flavobacteriales</taxon>
        <taxon>Flavobacteriaceae</taxon>
    </lineage>
</organism>
<evidence type="ECO:0000256" key="3">
    <source>
        <dbReference type="ARBA" id="ARBA00022808"/>
    </source>
</evidence>
<dbReference type="GO" id="GO:0006547">
    <property type="term" value="P:L-histidine metabolic process"/>
    <property type="evidence" value="ECO:0007669"/>
    <property type="project" value="UniProtKB-KW"/>
</dbReference>
<dbReference type="GO" id="GO:0008783">
    <property type="term" value="F:agmatinase activity"/>
    <property type="evidence" value="ECO:0007669"/>
    <property type="project" value="TreeGrafter"/>
</dbReference>
<keyword evidence="4" id="KW-0464">Manganese</keyword>
<dbReference type="EMBL" id="QRAO01000002">
    <property type="protein sequence ID" value="RDK87099.1"/>
    <property type="molecule type" value="Genomic_DNA"/>
</dbReference>
<dbReference type="SUPFAM" id="SSF52768">
    <property type="entry name" value="Arginase/deacetylase"/>
    <property type="match status" value="1"/>
</dbReference>
<dbReference type="Gene3D" id="3.40.800.10">
    <property type="entry name" value="Ureohydrolase domain"/>
    <property type="match status" value="1"/>
</dbReference>
<keyword evidence="2" id="KW-0378">Hydrolase</keyword>
<dbReference type="PROSITE" id="PS51409">
    <property type="entry name" value="ARGINASE_2"/>
    <property type="match status" value="1"/>
</dbReference>
<reference evidence="6 7" key="1">
    <citation type="submission" date="2018-07" db="EMBL/GenBank/DDBJ databases">
        <title>Genomic Encyclopedia of Type Strains, Phase IV (KMG-IV): sequencing the most valuable type-strain genomes for metagenomic binning, comparative biology and taxonomic classification.</title>
        <authorList>
            <person name="Goeker M."/>
        </authorList>
    </citation>
    <scope>NUCLEOTIDE SEQUENCE [LARGE SCALE GENOMIC DNA]</scope>
    <source>
        <strain evidence="6 7">DSM 101478</strain>
    </source>
</reference>
<keyword evidence="1" id="KW-0479">Metal-binding</keyword>
<name>A0A370QFM4_9FLAO</name>
<dbReference type="CDD" id="cd09988">
    <property type="entry name" value="Formimidoylglutamase"/>
    <property type="match status" value="1"/>
</dbReference>
<protein>
    <submittedName>
        <fullName evidence="6">Formiminoglutamase</fullName>
    </submittedName>
</protein>
<dbReference type="Pfam" id="PF00491">
    <property type="entry name" value="Arginase"/>
    <property type="match status" value="1"/>
</dbReference>
<dbReference type="PANTHER" id="PTHR11358:SF35">
    <property type="entry name" value="FORMIMIDOYLGLUTAMASE"/>
    <property type="match status" value="1"/>
</dbReference>
<evidence type="ECO:0000256" key="4">
    <source>
        <dbReference type="ARBA" id="ARBA00023211"/>
    </source>
</evidence>
<dbReference type="InterPro" id="IPR006035">
    <property type="entry name" value="Ureohydrolase"/>
</dbReference>
<evidence type="ECO:0000313" key="7">
    <source>
        <dbReference type="Proteomes" id="UP000255317"/>
    </source>
</evidence>
<evidence type="ECO:0000256" key="5">
    <source>
        <dbReference type="PROSITE-ProRule" id="PRU00742"/>
    </source>
</evidence>
<comment type="similarity">
    <text evidence="5">Belongs to the arginase family.</text>
</comment>
<dbReference type="Proteomes" id="UP000255317">
    <property type="component" value="Unassembled WGS sequence"/>
</dbReference>
<comment type="caution">
    <text evidence="6">The sequence shown here is derived from an EMBL/GenBank/DDBJ whole genome shotgun (WGS) entry which is preliminary data.</text>
</comment>
<keyword evidence="3" id="KW-0369">Histidine metabolism</keyword>
<evidence type="ECO:0000313" key="6">
    <source>
        <dbReference type="EMBL" id="RDK87099.1"/>
    </source>
</evidence>
<dbReference type="AlphaFoldDB" id="A0A370QFM4"/>
<dbReference type="GO" id="GO:0033389">
    <property type="term" value="P:putrescine biosynthetic process from arginine, via agmatine"/>
    <property type="evidence" value="ECO:0007669"/>
    <property type="project" value="TreeGrafter"/>
</dbReference>
<dbReference type="OrthoDB" id="9788689at2"/>
<accession>A0A370QFM4</accession>
<dbReference type="InterPro" id="IPR023696">
    <property type="entry name" value="Ureohydrolase_dom_sf"/>
</dbReference>
<evidence type="ECO:0000256" key="1">
    <source>
        <dbReference type="ARBA" id="ARBA00022723"/>
    </source>
</evidence>
<proteinExistence type="inferred from homology"/>
<dbReference type="RefSeq" id="WP_115123300.1">
    <property type="nucleotide sequence ID" value="NZ_QRAO01000002.1"/>
</dbReference>
<dbReference type="GO" id="GO:0046872">
    <property type="term" value="F:metal ion binding"/>
    <property type="evidence" value="ECO:0007669"/>
    <property type="project" value="UniProtKB-KW"/>
</dbReference>